<dbReference type="SMART" id="SM00487">
    <property type="entry name" value="DEXDc"/>
    <property type="match status" value="1"/>
</dbReference>
<feature type="domain" description="Helicase C-terminal" evidence="3">
    <location>
        <begin position="278"/>
        <end position="461"/>
    </location>
</feature>
<evidence type="ECO:0000313" key="4">
    <source>
        <dbReference type="EMBL" id="MDZ7540923.1"/>
    </source>
</evidence>
<dbReference type="PANTHER" id="PTHR47396">
    <property type="entry name" value="TYPE I RESTRICTION ENZYME ECOKI R PROTEIN"/>
    <property type="match status" value="1"/>
</dbReference>
<evidence type="ECO:0000313" key="5">
    <source>
        <dbReference type="Proteomes" id="UP001288944"/>
    </source>
</evidence>
<dbReference type="RefSeq" id="WP_283701106.1">
    <property type="nucleotide sequence ID" value="NZ_CATNWK010000008.1"/>
</dbReference>
<protein>
    <submittedName>
        <fullName evidence="4">Tetratricopeptide repeat protein</fullName>
    </submittedName>
</protein>
<evidence type="ECO:0000256" key="1">
    <source>
        <dbReference type="PROSITE-ProRule" id="PRU00339"/>
    </source>
</evidence>
<evidence type="ECO:0000259" key="2">
    <source>
        <dbReference type="PROSITE" id="PS51192"/>
    </source>
</evidence>
<dbReference type="EMBL" id="WNUR01000011">
    <property type="protein sequence ID" value="MDZ7540923.1"/>
    <property type="molecule type" value="Genomic_DNA"/>
</dbReference>
<dbReference type="Gene3D" id="1.10.30.50">
    <property type="match status" value="1"/>
</dbReference>
<dbReference type="Gene3D" id="1.25.40.10">
    <property type="entry name" value="Tetratricopeptide repeat domain"/>
    <property type="match status" value="3"/>
</dbReference>
<dbReference type="Pfam" id="PF13414">
    <property type="entry name" value="TPR_11"/>
    <property type="match status" value="1"/>
</dbReference>
<dbReference type="GO" id="GO:0003677">
    <property type="term" value="F:DNA binding"/>
    <property type="evidence" value="ECO:0007669"/>
    <property type="project" value="InterPro"/>
</dbReference>
<dbReference type="GO" id="GO:0004519">
    <property type="term" value="F:endonuclease activity"/>
    <property type="evidence" value="ECO:0007669"/>
    <property type="project" value="InterPro"/>
</dbReference>
<dbReference type="GO" id="GO:0005829">
    <property type="term" value="C:cytosol"/>
    <property type="evidence" value="ECO:0007669"/>
    <property type="project" value="TreeGrafter"/>
</dbReference>
<dbReference type="Gene3D" id="3.40.50.300">
    <property type="entry name" value="P-loop containing nucleotide triphosphate hydrolases"/>
    <property type="match status" value="2"/>
</dbReference>
<keyword evidence="1" id="KW-0802">TPR repeat</keyword>
<feature type="repeat" description="TPR" evidence="1">
    <location>
        <begin position="848"/>
        <end position="881"/>
    </location>
</feature>
<dbReference type="SMART" id="SM00028">
    <property type="entry name" value="TPR"/>
    <property type="match status" value="6"/>
</dbReference>
<dbReference type="Proteomes" id="UP001288944">
    <property type="component" value="Unassembled WGS sequence"/>
</dbReference>
<dbReference type="GO" id="GO:0016787">
    <property type="term" value="F:hydrolase activity"/>
    <property type="evidence" value="ECO:0007669"/>
    <property type="project" value="InterPro"/>
</dbReference>
<dbReference type="InterPro" id="IPR027417">
    <property type="entry name" value="P-loop_NTPase"/>
</dbReference>
<gene>
    <name evidence="4" type="ORF">GNF83_06605</name>
</gene>
<dbReference type="InterPro" id="IPR014001">
    <property type="entry name" value="Helicase_ATP-bd"/>
</dbReference>
<dbReference type="Pfam" id="PF00271">
    <property type="entry name" value="Helicase_C"/>
    <property type="match status" value="1"/>
</dbReference>
<dbReference type="InterPro" id="IPR003615">
    <property type="entry name" value="HNH_nuc"/>
</dbReference>
<sequence length="1108" mass="128794">MYRDILKNKFGTIKVKEGETKRKPYVHQKEAMNKLSKAVLEIDDYKGLLVIPTGGGKTLTAVQWILKNVLNNGSKVLWIAHRHELLDQALKTFIDNSYENLMSKKKSYNYRVLSGKHDRSCNISSSDDLIIASKDSLRAGLDYLVKNWVKKTKEEIFIVIDEAHHSTAKGYKKIIKAVEENAKGKVKLLGLTATPFRTADSEKGALKRVYKDDITYSIDLRTLINKDILAKPLTSEMKSNVEVAIDLNEDELRNIRNKDNLPDSIINQIIKNKDRNRMIVDHYIKNKEKYGKTLVFAINQNHAIELKSVFEKHGVKADFIISGIETDFTKVSISNEEKERIIKDFKDGDLEVLVNVNMLTEGTDIPNVHTVFLARPTTSAILMTQMIGRALRGKAAGGTEEAYIVSFVDDWKNKISWVSPNELIEDMYSEDESLVERSKRVVERISIKAIEDFAKYIDESVDESKFTNISFIDRIPVGLYSFEITVKLDNDDEDKRICDILVYDCFSEKLEQFIEDLDEIFEELSLSEEDDLSEKEIDKVLKIAKENYLSKCDTSIACKENDIKDIILYYGQTGEKPVLVPFENREKFDVSKIAEEIFNKDLGVKAKRELINKYWNDEGNYLKLFYNGNHKLFVSLIDDCLYALEEEDESDNSSLTMKEEEDNLEYSRYDEKEYREHMSLVELEKCDPEYYEKLRNEVFKKYSYGDGLYKSATGLYIGSKKSEFEIDHKIPMSKGGLTNLENLQLLSRGENRRKGNKSWDEFLEKEKKLRSEKITESQKDEIKNLIIENPKEAIKICESLLKNTNDNKILLYLAEAYLEKGEYKKTIETAKNGLKEFSDLSKYTNENVYGNNVIGSAYFSLGELDKAIVYFKKTLRLEKYNVYALENLGDIYWDKEEYAEARKYYEIIAFNEEEDNETRALIFGKIGMLALNCLDKPRIALNSFRKGIELDYTYYYNYVGLAEYYISQKLFEKAKEELNAYFEIGEKNVDTLITLSKIYKGLKDYKKIEETLLEAKNLEPENPKALQYLALEMERKRRYESAVEYYKKALEIESDNDIFWNDLGVVYEKNKEYLKAKKCYEKALELYAWDLYENNLKIINKKINKSIK</sequence>
<feature type="repeat" description="TPR" evidence="1">
    <location>
        <begin position="1023"/>
        <end position="1056"/>
    </location>
</feature>
<dbReference type="PANTHER" id="PTHR47396:SF1">
    <property type="entry name" value="ATP-DEPENDENT HELICASE IRC3-RELATED"/>
    <property type="match status" value="1"/>
</dbReference>
<dbReference type="InterPro" id="IPR006935">
    <property type="entry name" value="Helicase/UvrB_N"/>
</dbReference>
<dbReference type="PROSITE" id="PS51192">
    <property type="entry name" value="HELICASE_ATP_BIND_1"/>
    <property type="match status" value="1"/>
</dbReference>
<dbReference type="GO" id="GO:0008270">
    <property type="term" value="F:zinc ion binding"/>
    <property type="evidence" value="ECO:0007669"/>
    <property type="project" value="InterPro"/>
</dbReference>
<proteinExistence type="predicted"/>
<dbReference type="SUPFAM" id="SSF48452">
    <property type="entry name" value="TPR-like"/>
    <property type="match status" value="2"/>
</dbReference>
<dbReference type="Pfam" id="PF01844">
    <property type="entry name" value="HNH"/>
    <property type="match status" value="1"/>
</dbReference>
<dbReference type="InterPro" id="IPR019734">
    <property type="entry name" value="TPR_rpt"/>
</dbReference>
<dbReference type="Pfam" id="PF04851">
    <property type="entry name" value="ResIII"/>
    <property type="match status" value="1"/>
</dbReference>
<dbReference type="PROSITE" id="PS51194">
    <property type="entry name" value="HELICASE_CTER"/>
    <property type="match status" value="1"/>
</dbReference>
<evidence type="ECO:0000259" key="3">
    <source>
        <dbReference type="PROSITE" id="PS51194"/>
    </source>
</evidence>
<dbReference type="SMART" id="SM00507">
    <property type="entry name" value="HNHc"/>
    <property type="match status" value="1"/>
</dbReference>
<dbReference type="GO" id="GO:0005524">
    <property type="term" value="F:ATP binding"/>
    <property type="evidence" value="ECO:0007669"/>
    <property type="project" value="InterPro"/>
</dbReference>
<dbReference type="InterPro" id="IPR050742">
    <property type="entry name" value="Helicase_Restrict-Modif_Enz"/>
</dbReference>
<accession>A0AAW9KCC8</accession>
<dbReference type="InterPro" id="IPR001650">
    <property type="entry name" value="Helicase_C-like"/>
</dbReference>
<name>A0AAW9KCC8_CLOPF</name>
<dbReference type="InterPro" id="IPR002711">
    <property type="entry name" value="HNH"/>
</dbReference>
<organism evidence="4 5">
    <name type="scientific">Clostridium perfringens</name>
    <dbReference type="NCBI Taxonomy" id="1502"/>
    <lineage>
        <taxon>Bacteria</taxon>
        <taxon>Bacillati</taxon>
        <taxon>Bacillota</taxon>
        <taxon>Clostridia</taxon>
        <taxon>Eubacteriales</taxon>
        <taxon>Clostridiaceae</taxon>
        <taxon>Clostridium</taxon>
    </lineage>
</organism>
<dbReference type="CDD" id="cd00085">
    <property type="entry name" value="HNHc"/>
    <property type="match status" value="1"/>
</dbReference>
<comment type="caution">
    <text evidence="4">The sequence shown here is derived from an EMBL/GenBank/DDBJ whole genome shotgun (WGS) entry which is preliminary data.</text>
</comment>
<dbReference type="Pfam" id="PF13432">
    <property type="entry name" value="TPR_16"/>
    <property type="match status" value="1"/>
</dbReference>
<dbReference type="InterPro" id="IPR011990">
    <property type="entry name" value="TPR-like_helical_dom_sf"/>
</dbReference>
<dbReference type="SUPFAM" id="SSF52540">
    <property type="entry name" value="P-loop containing nucleoside triphosphate hydrolases"/>
    <property type="match status" value="1"/>
</dbReference>
<dbReference type="PROSITE" id="PS50005">
    <property type="entry name" value="TPR"/>
    <property type="match status" value="3"/>
</dbReference>
<feature type="repeat" description="TPR" evidence="1">
    <location>
        <begin position="1057"/>
        <end position="1090"/>
    </location>
</feature>
<dbReference type="SMART" id="SM00490">
    <property type="entry name" value="HELICc"/>
    <property type="match status" value="1"/>
</dbReference>
<feature type="domain" description="Helicase ATP-binding" evidence="2">
    <location>
        <begin position="38"/>
        <end position="213"/>
    </location>
</feature>
<dbReference type="AlphaFoldDB" id="A0AAW9KCC8"/>
<reference evidence="4" key="1">
    <citation type="submission" date="2019-11" db="EMBL/GenBank/DDBJ databases">
        <title>Characterization of Clostridium perfringens isolates from swine manure treated agricultural soils.</title>
        <authorList>
            <person name="Wushke S.T."/>
        </authorList>
    </citation>
    <scope>NUCLEOTIDE SEQUENCE</scope>
    <source>
        <strain evidence="4">X62</strain>
    </source>
</reference>